<proteinExistence type="predicted"/>
<sequence>MSYNYFTQESGEIHAADPKKLMNLHFFGISSMPGRYTPS</sequence>
<dbReference type="EMBL" id="CP006939">
    <property type="protein sequence ID" value="AHC16524.1"/>
    <property type="molecule type" value="Genomic_DNA"/>
</dbReference>
<reference evidence="1 2" key="1">
    <citation type="journal article" date="2015" name="Stand. Genomic Sci.">
        <title>Complete genome sequence and description of Salinispira pacifica gen. nov., sp. nov., a novel spirochaete isolated form a hypersaline microbial mat.</title>
        <authorList>
            <person name="Ben Hania W."/>
            <person name="Joseph M."/>
            <person name="Schumann P."/>
            <person name="Bunk B."/>
            <person name="Fiebig A."/>
            <person name="Sproer C."/>
            <person name="Klenk H.P."/>
            <person name="Fardeau M.L."/>
            <person name="Spring S."/>
        </authorList>
    </citation>
    <scope>NUCLEOTIDE SEQUENCE [LARGE SCALE GENOMIC DNA]</scope>
    <source>
        <strain evidence="1 2">L21-RPul-D2</strain>
    </source>
</reference>
<dbReference type="AlphaFoldDB" id="V5WMY9"/>
<dbReference type="HOGENOM" id="CLU_3316716_0_0_12"/>
<organism evidence="1 2">
    <name type="scientific">Salinispira pacifica</name>
    <dbReference type="NCBI Taxonomy" id="1307761"/>
    <lineage>
        <taxon>Bacteria</taxon>
        <taxon>Pseudomonadati</taxon>
        <taxon>Spirochaetota</taxon>
        <taxon>Spirochaetia</taxon>
        <taxon>Spirochaetales</taxon>
        <taxon>Spirochaetaceae</taxon>
        <taxon>Salinispira</taxon>
    </lineage>
</organism>
<dbReference type="Proteomes" id="UP000018680">
    <property type="component" value="Chromosome"/>
</dbReference>
<gene>
    <name evidence="1" type="ORF">L21SP2_3184</name>
</gene>
<protein>
    <submittedName>
        <fullName evidence="1">Uncharacterized protein</fullName>
    </submittedName>
</protein>
<keyword evidence="2" id="KW-1185">Reference proteome</keyword>
<dbReference type="KEGG" id="slr:L21SP2_3184"/>
<evidence type="ECO:0000313" key="2">
    <source>
        <dbReference type="Proteomes" id="UP000018680"/>
    </source>
</evidence>
<accession>V5WMY9</accession>
<evidence type="ECO:0000313" key="1">
    <source>
        <dbReference type="EMBL" id="AHC16524.1"/>
    </source>
</evidence>
<name>V5WMY9_9SPIO</name>